<organism evidence="3 4">
    <name type="scientific">Malassezia cuniculi</name>
    <dbReference type="NCBI Taxonomy" id="948313"/>
    <lineage>
        <taxon>Eukaryota</taxon>
        <taxon>Fungi</taxon>
        <taxon>Dikarya</taxon>
        <taxon>Basidiomycota</taxon>
        <taxon>Ustilaginomycotina</taxon>
        <taxon>Malasseziomycetes</taxon>
        <taxon>Malasseziales</taxon>
        <taxon>Malasseziaceae</taxon>
        <taxon>Malassezia</taxon>
    </lineage>
</organism>
<dbReference type="EMBL" id="CP119878">
    <property type="protein sequence ID" value="WFD34703.1"/>
    <property type="molecule type" value="Genomic_DNA"/>
</dbReference>
<accession>A0AAF0EY11</accession>
<keyword evidence="2" id="KW-0812">Transmembrane</keyword>
<evidence type="ECO:0000256" key="1">
    <source>
        <dbReference type="SAM" id="MobiDB-lite"/>
    </source>
</evidence>
<protein>
    <submittedName>
        <fullName evidence="3">Uncharacterized protein</fullName>
    </submittedName>
</protein>
<proteinExistence type="predicted"/>
<evidence type="ECO:0000313" key="3">
    <source>
        <dbReference type="EMBL" id="WFD34703.1"/>
    </source>
</evidence>
<reference evidence="3" key="1">
    <citation type="submission" date="2023-03" db="EMBL/GenBank/DDBJ databases">
        <title>Mating type loci evolution in Malassezia.</title>
        <authorList>
            <person name="Coelho M.A."/>
        </authorList>
    </citation>
    <scope>NUCLEOTIDE SEQUENCE</scope>
    <source>
        <strain evidence="3">CBS 11721</strain>
    </source>
</reference>
<feature type="compositionally biased region" description="Pro residues" evidence="1">
    <location>
        <begin position="140"/>
        <end position="156"/>
    </location>
</feature>
<feature type="transmembrane region" description="Helical" evidence="2">
    <location>
        <begin position="6"/>
        <end position="34"/>
    </location>
</feature>
<evidence type="ECO:0000313" key="4">
    <source>
        <dbReference type="Proteomes" id="UP001219933"/>
    </source>
</evidence>
<keyword evidence="2" id="KW-1133">Transmembrane helix</keyword>
<dbReference type="Proteomes" id="UP001219933">
    <property type="component" value="Chromosome 2"/>
</dbReference>
<dbReference type="AlphaFoldDB" id="A0AAF0EY11"/>
<keyword evidence="2" id="KW-0472">Membrane</keyword>
<name>A0AAF0EY11_9BASI</name>
<feature type="region of interest" description="Disordered" evidence="1">
    <location>
        <begin position="464"/>
        <end position="518"/>
    </location>
</feature>
<gene>
    <name evidence="3" type="ORF">MCUN1_001547</name>
</gene>
<evidence type="ECO:0000256" key="2">
    <source>
        <dbReference type="SAM" id="Phobius"/>
    </source>
</evidence>
<keyword evidence="4" id="KW-1185">Reference proteome</keyword>
<feature type="compositionally biased region" description="Low complexity" evidence="1">
    <location>
        <begin position="477"/>
        <end position="491"/>
    </location>
</feature>
<sequence>MPGASANTSLIIGLCAGLGGGALLVAIAGAVYVFETKRRARLVRDHCVERANADRLAHAKLDRVAVGQEYSNTFDHLYSIPTIEKNSELDVLRGRQWSSSPSPTRADDDVRYPVSMIEHANHHQPAHQHVYHHANQPVQPVQPMPEHPPASQPEPVPEMTRSTLSGHSLRAKMSQRMSLSRLPSLLSHNKTPSIGHRRTMVRHIPRLRSLSERRPARASSAESIHAENSGEIPMARRIAKRESRFTYDASSPSESLHQGAMWGEVDPAKLDVHVPDVAVPEPAVLAAEDNDRNVRTSLYDRIFEWQAHSQQEMASDDGVHDVMSDVPQVPLLLRPASGLSRGLSRSSAHTSAFSATSHSTLEHVIGPYFGTGADGLVRAPTIRPQFAAETTLDSWLLHDDPRLPATPTATHEGLFGEVELISTHSTSDAHGQLEVANNDATKRASKTSDHLSPYGVVRNLRLAETQSSSHSPRTMRSHISTSDTSRSSMRMSHSKHGSLSTEITWPSEGSAVPEKDEWRRSARLSDNVADRVARANRDWGVGNNPPQIPEMPSSGPLGIFAGDENDEILATYNTFDGSDEDETEAVGYAIDPTEEDLGFDTMPSELRNSRVLFASAYSHSSASSMSCSTEEAAAVTTAAAAAAAPAGPHVPGVMDEADALAKDTSMVQPLSPWLAHEPGAWAAVHSI</sequence>
<feature type="compositionally biased region" description="Polar residues" evidence="1">
    <location>
        <begin position="464"/>
        <end position="474"/>
    </location>
</feature>
<feature type="region of interest" description="Disordered" evidence="1">
    <location>
        <begin position="138"/>
        <end position="172"/>
    </location>
</feature>